<gene>
    <name evidence="1" type="ORF">NM208_g16051</name>
</gene>
<comment type="caution">
    <text evidence="1">The sequence shown here is derived from an EMBL/GenBank/DDBJ whole genome shotgun (WGS) entry which is preliminary data.</text>
</comment>
<protein>
    <submittedName>
        <fullName evidence="1">Uncharacterized protein</fullName>
    </submittedName>
</protein>
<name>A0ACC1RD58_9HYPO</name>
<accession>A0ACC1RD58</accession>
<reference evidence="1" key="1">
    <citation type="submission" date="2022-08" db="EMBL/GenBank/DDBJ databases">
        <title>Genome Sequence of Fusarium decemcellulare.</title>
        <authorList>
            <person name="Buettner E."/>
        </authorList>
    </citation>
    <scope>NUCLEOTIDE SEQUENCE</scope>
    <source>
        <strain evidence="1">Babe19</strain>
    </source>
</reference>
<sequence length="282" mass="31387">MAPPPGRVPHVHQLGPHPEADTPRRVLSLVWLLWAGVGDFELWEDVAAPDGETQKRKLRAFLHPLLVLKLPSPLSFLHLSCVYLYTWQQASCYLLRLGAGYFDAASSPSSPSPPSTSPSSSGFVIHAVTPSPLLHHLYEGKQTRAWKTRKNTEAVIEHEQRRSIPIAHLHNRNRRIDKTGLTSTYTGTRSKIDPGLHSHRATLASSKQTTHKKSDHVLTLAPHTFNNCNHDIDQEPSWATQVADRLTESSQHATPSSVANLGTQFRRRNIGTAVERSSPFPE</sequence>
<organism evidence="1 2">
    <name type="scientific">Fusarium decemcellulare</name>
    <dbReference type="NCBI Taxonomy" id="57161"/>
    <lineage>
        <taxon>Eukaryota</taxon>
        <taxon>Fungi</taxon>
        <taxon>Dikarya</taxon>
        <taxon>Ascomycota</taxon>
        <taxon>Pezizomycotina</taxon>
        <taxon>Sordariomycetes</taxon>
        <taxon>Hypocreomycetidae</taxon>
        <taxon>Hypocreales</taxon>
        <taxon>Nectriaceae</taxon>
        <taxon>Fusarium</taxon>
        <taxon>Fusarium decemcellulare species complex</taxon>
    </lineage>
</organism>
<evidence type="ECO:0000313" key="2">
    <source>
        <dbReference type="Proteomes" id="UP001148629"/>
    </source>
</evidence>
<dbReference type="Proteomes" id="UP001148629">
    <property type="component" value="Unassembled WGS sequence"/>
</dbReference>
<dbReference type="EMBL" id="JANRMS010004704">
    <property type="protein sequence ID" value="KAJ3506621.1"/>
    <property type="molecule type" value="Genomic_DNA"/>
</dbReference>
<proteinExistence type="predicted"/>
<evidence type="ECO:0000313" key="1">
    <source>
        <dbReference type="EMBL" id="KAJ3506621.1"/>
    </source>
</evidence>
<keyword evidence="2" id="KW-1185">Reference proteome</keyword>